<dbReference type="AlphaFoldDB" id="A0A7W1XT66"/>
<comment type="caution">
    <text evidence="1">The sequence shown here is derived from an EMBL/GenBank/DDBJ whole genome shotgun (WGS) entry which is preliminary data.</text>
</comment>
<name>A0A7W1XT66_9BACL</name>
<sequence length="131" mass="14912">MAGNDRLTMSSEADGLIKKIITVLDLDINNSRSRPTVLKIAFAKGFKHVKGEPRDDFGGSGWTIPAGVIAKDTDYLLYKHLMINELQKPIDDKEVDQYLLRYIEEGLRVMNEEIDQLSPLENYMIKLTENI</sequence>
<organism evidence="1 2">
    <name type="scientific">Thermoactinomyces mirandus</name>
    <dbReference type="NCBI Taxonomy" id="2756294"/>
    <lineage>
        <taxon>Bacteria</taxon>
        <taxon>Bacillati</taxon>
        <taxon>Bacillota</taxon>
        <taxon>Bacilli</taxon>
        <taxon>Bacillales</taxon>
        <taxon>Thermoactinomycetaceae</taxon>
        <taxon>Thermoactinomyces</taxon>
    </lineage>
</organism>
<evidence type="ECO:0000313" key="1">
    <source>
        <dbReference type="EMBL" id="MBA4602620.1"/>
    </source>
</evidence>
<dbReference type="RefSeq" id="WP_181740325.1">
    <property type="nucleotide sequence ID" value="NZ_JACEOL010000031.1"/>
</dbReference>
<accession>A0A7W1XT66</accession>
<protein>
    <submittedName>
        <fullName evidence="1">Uncharacterized protein</fullName>
    </submittedName>
</protein>
<dbReference type="Proteomes" id="UP000538292">
    <property type="component" value="Unassembled WGS sequence"/>
</dbReference>
<reference evidence="1 2" key="1">
    <citation type="submission" date="2020-07" db="EMBL/GenBank/DDBJ databases">
        <title>Thermoactinomyces phylogeny.</title>
        <authorList>
            <person name="Dunlap C."/>
        </authorList>
    </citation>
    <scope>NUCLEOTIDE SEQUENCE [LARGE SCALE GENOMIC DNA]</scope>
    <source>
        <strain evidence="1 2">AMNI-1</strain>
    </source>
</reference>
<dbReference type="EMBL" id="JACEOL010000031">
    <property type="protein sequence ID" value="MBA4602620.1"/>
    <property type="molecule type" value="Genomic_DNA"/>
</dbReference>
<proteinExistence type="predicted"/>
<gene>
    <name evidence="1" type="ORF">H2C83_09910</name>
</gene>
<evidence type="ECO:0000313" key="2">
    <source>
        <dbReference type="Proteomes" id="UP000538292"/>
    </source>
</evidence>
<keyword evidence="2" id="KW-1185">Reference proteome</keyword>